<feature type="compositionally biased region" description="Basic and acidic residues" evidence="1">
    <location>
        <begin position="344"/>
        <end position="360"/>
    </location>
</feature>
<accession>A0A8B8D0U6</accession>
<feature type="compositionally biased region" description="Polar residues" evidence="1">
    <location>
        <begin position="311"/>
        <end position="332"/>
    </location>
</feature>
<name>A0A8B8D0U6_CRAVI</name>
<evidence type="ECO:0000256" key="2">
    <source>
        <dbReference type="SAM" id="Phobius"/>
    </source>
</evidence>
<gene>
    <name evidence="4 5" type="primary">LOC111123233</name>
</gene>
<proteinExistence type="predicted"/>
<keyword evidence="2" id="KW-0472">Membrane</keyword>
<dbReference type="OrthoDB" id="6153344at2759"/>
<dbReference type="GeneID" id="111123233"/>
<keyword evidence="2" id="KW-1133">Transmembrane helix</keyword>
<dbReference type="Proteomes" id="UP000694844">
    <property type="component" value="Chromosome 3"/>
</dbReference>
<dbReference type="KEGG" id="cvn:111123233"/>
<protein>
    <submittedName>
        <fullName evidence="4 5">Uncharacterized protein LOC111123233</fullName>
    </submittedName>
</protein>
<reference evidence="4 5" key="1">
    <citation type="submission" date="2025-04" db="UniProtKB">
        <authorList>
            <consortium name="RefSeq"/>
        </authorList>
    </citation>
    <scope>IDENTIFICATION</scope>
    <source>
        <tissue evidence="4 5">Whole sample</tissue>
    </source>
</reference>
<evidence type="ECO:0000313" key="4">
    <source>
        <dbReference type="RefSeq" id="XP_022321134.1"/>
    </source>
</evidence>
<evidence type="ECO:0000313" key="5">
    <source>
        <dbReference type="RefSeq" id="XP_022321135.1"/>
    </source>
</evidence>
<feature type="region of interest" description="Disordered" evidence="1">
    <location>
        <begin position="275"/>
        <end position="392"/>
    </location>
</feature>
<feature type="transmembrane region" description="Helical" evidence="2">
    <location>
        <begin position="58"/>
        <end position="79"/>
    </location>
</feature>
<sequence>MLEDDNSTAAHDKQLGATLMYEIIEEKSANPAPQITLSPEERYRTAEALFYNTYDPNLGYNTAAILGGLLLFILMYVFYRTKIRKPLIKFVKEQLKSFRNEPTITNDIEDNEESLISESENKVHCVGFRSFKSESENHESLKSYNYTKRGLGDITQHSADDALMVPQVTITEESRDPLPIVFMDTDDCTAEWVHKQHELLHPGGIIVKVKSDTICPSASDYLEEGKGRKVCCPNPNCMFNRHMSACAHSQNALNLNKSIPMFDSHELRVPYERIGRDKTRQKRPLLVNTKHQSLSSEPKTPIRRIPPLLSAQHTSLSSEPKTPVSKISTNNFPIHIPPIIKIQNTDKKSSQNSKDKRRDSASSSSSDDPLIYRVSSNKWTRSRSPPRRSVTEDAGYACCHRPPVIRPIKQLSVEEACQLGLLIPHAPKCVSNSPSCQSISHMETPL</sequence>
<evidence type="ECO:0000256" key="1">
    <source>
        <dbReference type="SAM" id="MobiDB-lite"/>
    </source>
</evidence>
<dbReference type="RefSeq" id="XP_022321135.1">
    <property type="nucleotide sequence ID" value="XM_022465427.1"/>
</dbReference>
<dbReference type="AlphaFoldDB" id="A0A8B8D0U6"/>
<keyword evidence="3" id="KW-1185">Reference proteome</keyword>
<evidence type="ECO:0000313" key="3">
    <source>
        <dbReference type="Proteomes" id="UP000694844"/>
    </source>
</evidence>
<feature type="compositionally biased region" description="Polar residues" evidence="1">
    <location>
        <begin position="289"/>
        <end position="298"/>
    </location>
</feature>
<organism evidence="3 4">
    <name type="scientific">Crassostrea virginica</name>
    <name type="common">Eastern oyster</name>
    <dbReference type="NCBI Taxonomy" id="6565"/>
    <lineage>
        <taxon>Eukaryota</taxon>
        <taxon>Metazoa</taxon>
        <taxon>Spiralia</taxon>
        <taxon>Lophotrochozoa</taxon>
        <taxon>Mollusca</taxon>
        <taxon>Bivalvia</taxon>
        <taxon>Autobranchia</taxon>
        <taxon>Pteriomorphia</taxon>
        <taxon>Ostreida</taxon>
        <taxon>Ostreoidea</taxon>
        <taxon>Ostreidae</taxon>
        <taxon>Crassostrea</taxon>
    </lineage>
</organism>
<keyword evidence="2" id="KW-0812">Transmembrane</keyword>
<dbReference type="RefSeq" id="XP_022321134.1">
    <property type="nucleotide sequence ID" value="XM_022465426.1"/>
</dbReference>